<evidence type="ECO:0000256" key="1">
    <source>
        <dbReference type="ARBA" id="ARBA00006271"/>
    </source>
</evidence>
<feature type="domain" description="DNA mismatch repair proteins mutS family" evidence="11">
    <location>
        <begin position="681"/>
        <end position="697"/>
    </location>
</feature>
<dbReference type="PIRSF" id="PIRSF037677">
    <property type="entry name" value="DNA_mis_repair_Msh6"/>
    <property type="match status" value="1"/>
</dbReference>
<organism evidence="12 13">
    <name type="scientific">Acetoanaerobium noterae</name>
    <dbReference type="NCBI Taxonomy" id="745369"/>
    <lineage>
        <taxon>Bacteria</taxon>
        <taxon>Bacillati</taxon>
        <taxon>Bacillota</taxon>
        <taxon>Clostridia</taxon>
        <taxon>Peptostreptococcales</taxon>
        <taxon>Filifactoraceae</taxon>
        <taxon>Acetoanaerobium</taxon>
    </lineage>
</organism>
<evidence type="ECO:0000313" key="12">
    <source>
        <dbReference type="EMBL" id="SKB61164.1"/>
    </source>
</evidence>
<dbReference type="FunFam" id="3.40.50.300:FF:000870">
    <property type="entry name" value="MutS protein homolog 4"/>
    <property type="match status" value="1"/>
</dbReference>
<dbReference type="Pfam" id="PF00488">
    <property type="entry name" value="MutS_V"/>
    <property type="match status" value="1"/>
</dbReference>
<reference evidence="13" key="1">
    <citation type="submission" date="2017-02" db="EMBL/GenBank/DDBJ databases">
        <authorList>
            <person name="Varghese N."/>
            <person name="Submissions S."/>
        </authorList>
    </citation>
    <scope>NUCLEOTIDE SEQUENCE [LARGE SCALE GENOMIC DNA]</scope>
    <source>
        <strain evidence="13">ATCC 35199</strain>
    </source>
</reference>
<dbReference type="SUPFAM" id="SSF48334">
    <property type="entry name" value="DNA repair protein MutS, domain III"/>
    <property type="match status" value="1"/>
</dbReference>
<dbReference type="InterPro" id="IPR036187">
    <property type="entry name" value="DNA_mismatch_repair_MutS_sf"/>
</dbReference>
<keyword evidence="7 9" id="KW-0234">DNA repair</keyword>
<evidence type="ECO:0000256" key="2">
    <source>
        <dbReference type="ARBA" id="ARBA00021982"/>
    </source>
</evidence>
<gene>
    <name evidence="9" type="primary">mutS</name>
    <name evidence="12" type="ORF">SAMN02745120_2308</name>
</gene>
<dbReference type="OrthoDB" id="9802448at2"/>
<dbReference type="EMBL" id="FUYN01000005">
    <property type="protein sequence ID" value="SKB61164.1"/>
    <property type="molecule type" value="Genomic_DNA"/>
</dbReference>
<dbReference type="PANTHER" id="PTHR11361">
    <property type="entry name" value="DNA MISMATCH REPAIR PROTEIN MUTS FAMILY MEMBER"/>
    <property type="match status" value="1"/>
</dbReference>
<dbReference type="CDD" id="cd03284">
    <property type="entry name" value="ABC_MutS1"/>
    <property type="match status" value="1"/>
</dbReference>
<dbReference type="Gene3D" id="1.10.1420.10">
    <property type="match status" value="2"/>
</dbReference>
<evidence type="ECO:0000256" key="5">
    <source>
        <dbReference type="ARBA" id="ARBA00022840"/>
    </source>
</evidence>
<dbReference type="InterPro" id="IPR017261">
    <property type="entry name" value="DNA_mismatch_repair_MutS/MSH"/>
</dbReference>
<dbReference type="PROSITE" id="PS00486">
    <property type="entry name" value="DNA_MISMATCH_REPAIR_2"/>
    <property type="match status" value="1"/>
</dbReference>
<comment type="function">
    <text evidence="8 9">This protein is involved in the repair of mismatches in DNA. It is possible that it carries out the mismatch recognition step. This protein has a weak ATPase activity.</text>
</comment>
<dbReference type="InterPro" id="IPR007696">
    <property type="entry name" value="DNA_mismatch_repair_MutS_core"/>
</dbReference>
<dbReference type="InterPro" id="IPR007860">
    <property type="entry name" value="DNA_mmatch_repair_MutS_con_dom"/>
</dbReference>
<dbReference type="InterPro" id="IPR045076">
    <property type="entry name" value="MutS"/>
</dbReference>
<dbReference type="SMART" id="SM00533">
    <property type="entry name" value="MUTSd"/>
    <property type="match status" value="1"/>
</dbReference>
<dbReference type="InterPro" id="IPR000432">
    <property type="entry name" value="DNA_mismatch_repair_MutS_C"/>
</dbReference>
<dbReference type="SUPFAM" id="SSF55271">
    <property type="entry name" value="DNA repair protein MutS, domain I"/>
    <property type="match status" value="1"/>
</dbReference>
<dbReference type="InterPro" id="IPR027417">
    <property type="entry name" value="P-loop_NTPase"/>
</dbReference>
<evidence type="ECO:0000256" key="7">
    <source>
        <dbReference type="ARBA" id="ARBA00023204"/>
    </source>
</evidence>
<keyword evidence="4 9" id="KW-0227">DNA damage</keyword>
<dbReference type="HAMAP" id="MF_00096">
    <property type="entry name" value="MutS"/>
    <property type="match status" value="1"/>
</dbReference>
<dbReference type="RefSeq" id="WP_079590097.1">
    <property type="nucleotide sequence ID" value="NZ_FUYN01000005.1"/>
</dbReference>
<dbReference type="Pfam" id="PF05188">
    <property type="entry name" value="MutS_II"/>
    <property type="match status" value="1"/>
</dbReference>
<dbReference type="NCBIfam" id="NF003810">
    <property type="entry name" value="PRK05399.1"/>
    <property type="match status" value="1"/>
</dbReference>
<evidence type="ECO:0000313" key="13">
    <source>
        <dbReference type="Proteomes" id="UP000243406"/>
    </source>
</evidence>
<accession>A0A1T5CP13</accession>
<dbReference type="InterPro" id="IPR007695">
    <property type="entry name" value="DNA_mismatch_repair_MutS-lik_N"/>
</dbReference>
<comment type="similarity">
    <text evidence="1 9 10">Belongs to the DNA mismatch repair MutS family.</text>
</comment>
<sequence>MEKLTPMMRQYLEIKENHKDCILFFRLGDFYEMFFEDAVTASEILDITLTGKACGLKERAPMCGIPYHSSQGYIQKLILAGKKVAVCEQVEDPSQAKGIVKREVVKIVTPGTIIDEDIIDREKNNYLLSFLINNTNVDISYIDISTGELSTTVINKSELSDLFFKINPSEIITNASSKEILDSDLDKNIKLINSYISENNIIMNISEELIDESWLLNNKLDTNISLSLYKIFRYINHTQKSINLNMTKKDNGEALIIDHFTLKNLEIIETIRRSKKKGSLFWVLDDTKTAMGARMLKNWLLYPLKNETLINARLNYIDLFFQNTDFTLKMRNILNHISDLERICQKLSYDSIKTDDILRLKESTSMIIELKKFMAMSEFELLRDFYLKIPDLEYVFELIDSSIINKDFNSKEKYIIKSSFNDELSELRNLIDHSAEMILGVEQREKLRTGIKTLKIGYNKVFGYYIEITHANLKNFDIPSDYIRKQTLTNGERFISEELKLLEEKILTAKDKADSLEKHIFENIKMELKNHINNLLSASKVVAILDCYQSLATVANNNNFVRPEINNKGYIKLENGRHPVIEKMTSDYMFVPNDTTIEDGIIQIITGPNMAGKSTYMRQVAIIVLLAHIGSFVPCSKAEICLIDRIFTRIGASDDLSQGQSTFMVEMIEVANILQNASSNSFIILDEIGRGTSTYDGMSIAFAVIKYIEDQIKAKTLVSTHYHEITSLEDSSKNIQNYSMLVEEVNDNVNFLRKIVKGKADKSYGIHVAMLANLPSQIIDLAQDTLESLESNVSVYKPKIQSTKKSSEVENHQLSLEQYFYDNIISEIKTLDLNNTTPLEALTILNNLKNKLG</sequence>
<dbReference type="FunFam" id="3.40.1170.10:FF:000001">
    <property type="entry name" value="DNA mismatch repair protein MutS"/>
    <property type="match status" value="1"/>
</dbReference>
<dbReference type="GO" id="GO:0005524">
    <property type="term" value="F:ATP binding"/>
    <property type="evidence" value="ECO:0007669"/>
    <property type="project" value="UniProtKB-UniRule"/>
</dbReference>
<keyword evidence="6 9" id="KW-0238">DNA-binding</keyword>
<keyword evidence="5 9" id="KW-0067">ATP-binding</keyword>
<evidence type="ECO:0000259" key="11">
    <source>
        <dbReference type="PROSITE" id="PS00486"/>
    </source>
</evidence>
<dbReference type="InterPro" id="IPR007861">
    <property type="entry name" value="DNA_mismatch_repair_MutS_clamp"/>
</dbReference>
<evidence type="ECO:0000256" key="9">
    <source>
        <dbReference type="HAMAP-Rule" id="MF_00096"/>
    </source>
</evidence>
<feature type="binding site" evidence="9">
    <location>
        <begin position="607"/>
        <end position="614"/>
    </location>
    <ligand>
        <name>ATP</name>
        <dbReference type="ChEBI" id="CHEBI:30616"/>
    </ligand>
</feature>
<dbReference type="SMART" id="SM00534">
    <property type="entry name" value="MUTSac"/>
    <property type="match status" value="1"/>
</dbReference>
<dbReference type="AlphaFoldDB" id="A0A1T5CP13"/>
<proteinExistence type="inferred from homology"/>
<evidence type="ECO:0000256" key="4">
    <source>
        <dbReference type="ARBA" id="ARBA00022763"/>
    </source>
</evidence>
<dbReference type="InterPro" id="IPR036678">
    <property type="entry name" value="MutS_con_dom_sf"/>
</dbReference>
<evidence type="ECO:0000256" key="10">
    <source>
        <dbReference type="RuleBase" id="RU003756"/>
    </source>
</evidence>
<dbReference type="SUPFAM" id="SSF53150">
    <property type="entry name" value="DNA repair protein MutS, domain II"/>
    <property type="match status" value="1"/>
</dbReference>
<dbReference type="GO" id="GO:0030983">
    <property type="term" value="F:mismatched DNA binding"/>
    <property type="evidence" value="ECO:0007669"/>
    <property type="project" value="InterPro"/>
</dbReference>
<evidence type="ECO:0000256" key="6">
    <source>
        <dbReference type="ARBA" id="ARBA00023125"/>
    </source>
</evidence>
<dbReference type="GO" id="GO:0003684">
    <property type="term" value="F:damaged DNA binding"/>
    <property type="evidence" value="ECO:0007669"/>
    <property type="project" value="UniProtKB-UniRule"/>
</dbReference>
<dbReference type="Gene3D" id="3.30.420.110">
    <property type="entry name" value="MutS, connector domain"/>
    <property type="match status" value="1"/>
</dbReference>
<dbReference type="SUPFAM" id="SSF52540">
    <property type="entry name" value="P-loop containing nucleoside triphosphate hydrolases"/>
    <property type="match status" value="1"/>
</dbReference>
<dbReference type="PANTHER" id="PTHR11361:SF34">
    <property type="entry name" value="DNA MISMATCH REPAIR PROTEIN MSH1, MITOCHONDRIAL"/>
    <property type="match status" value="1"/>
</dbReference>
<dbReference type="GO" id="GO:0140664">
    <property type="term" value="F:ATP-dependent DNA damage sensor activity"/>
    <property type="evidence" value="ECO:0007669"/>
    <property type="project" value="InterPro"/>
</dbReference>
<dbReference type="Gene3D" id="3.40.1170.10">
    <property type="entry name" value="DNA repair protein MutS, domain I"/>
    <property type="match status" value="1"/>
</dbReference>
<dbReference type="Gene3D" id="3.40.50.300">
    <property type="entry name" value="P-loop containing nucleotide triphosphate hydrolases"/>
    <property type="match status" value="1"/>
</dbReference>
<dbReference type="Pfam" id="PF01624">
    <property type="entry name" value="MutS_I"/>
    <property type="match status" value="1"/>
</dbReference>
<dbReference type="InterPro" id="IPR005748">
    <property type="entry name" value="DNA_mismatch_repair_MutS"/>
</dbReference>
<dbReference type="GO" id="GO:0005829">
    <property type="term" value="C:cytosol"/>
    <property type="evidence" value="ECO:0007669"/>
    <property type="project" value="TreeGrafter"/>
</dbReference>
<dbReference type="InterPro" id="IPR016151">
    <property type="entry name" value="DNA_mismatch_repair_MutS_N"/>
</dbReference>
<dbReference type="Pfam" id="PF05190">
    <property type="entry name" value="MutS_IV"/>
    <property type="match status" value="1"/>
</dbReference>
<evidence type="ECO:0000256" key="3">
    <source>
        <dbReference type="ARBA" id="ARBA00022741"/>
    </source>
</evidence>
<name>A0A1T5CP13_9FIRM</name>
<keyword evidence="3 9" id="KW-0547">Nucleotide-binding</keyword>
<keyword evidence="13" id="KW-1185">Reference proteome</keyword>
<dbReference type="Pfam" id="PF05192">
    <property type="entry name" value="MutS_III"/>
    <property type="match status" value="1"/>
</dbReference>
<evidence type="ECO:0000256" key="8">
    <source>
        <dbReference type="ARBA" id="ARBA00024647"/>
    </source>
</evidence>
<protein>
    <recommendedName>
        <fullName evidence="2 9">DNA mismatch repair protein MutS</fullName>
    </recommendedName>
</protein>
<dbReference type="GO" id="GO:0006298">
    <property type="term" value="P:mismatch repair"/>
    <property type="evidence" value="ECO:0007669"/>
    <property type="project" value="UniProtKB-UniRule"/>
</dbReference>
<dbReference type="NCBIfam" id="TIGR01070">
    <property type="entry name" value="mutS1"/>
    <property type="match status" value="1"/>
</dbReference>
<dbReference type="Proteomes" id="UP000243406">
    <property type="component" value="Unassembled WGS sequence"/>
</dbReference>